<dbReference type="InterPro" id="IPR009060">
    <property type="entry name" value="UBA-like_sf"/>
</dbReference>
<feature type="compositionally biased region" description="Polar residues" evidence="2">
    <location>
        <begin position="114"/>
        <end position="136"/>
    </location>
</feature>
<protein>
    <submittedName>
        <fullName evidence="4">CUE domain-containing protein</fullName>
    </submittedName>
</protein>
<feature type="compositionally biased region" description="Polar residues" evidence="2">
    <location>
        <begin position="164"/>
        <end position="173"/>
    </location>
</feature>
<organism evidence="3 4">
    <name type="scientific">Strongyloides papillosus</name>
    <name type="common">Intestinal threadworm</name>
    <dbReference type="NCBI Taxonomy" id="174720"/>
    <lineage>
        <taxon>Eukaryota</taxon>
        <taxon>Metazoa</taxon>
        <taxon>Ecdysozoa</taxon>
        <taxon>Nematoda</taxon>
        <taxon>Chromadorea</taxon>
        <taxon>Rhabditida</taxon>
        <taxon>Tylenchina</taxon>
        <taxon>Panagrolaimomorpha</taxon>
        <taxon>Strongyloidoidea</taxon>
        <taxon>Strongyloididae</taxon>
        <taxon>Strongyloides</taxon>
    </lineage>
</organism>
<feature type="compositionally biased region" description="Polar residues" evidence="2">
    <location>
        <begin position="146"/>
        <end position="156"/>
    </location>
</feature>
<keyword evidence="3" id="KW-1185">Reference proteome</keyword>
<feature type="compositionally biased region" description="Low complexity" evidence="2">
    <location>
        <begin position="89"/>
        <end position="113"/>
    </location>
</feature>
<dbReference type="GO" id="GO:0005737">
    <property type="term" value="C:cytoplasm"/>
    <property type="evidence" value="ECO:0007669"/>
    <property type="project" value="TreeGrafter"/>
</dbReference>
<feature type="compositionally biased region" description="Polar residues" evidence="2">
    <location>
        <begin position="338"/>
        <end position="360"/>
    </location>
</feature>
<evidence type="ECO:0000256" key="1">
    <source>
        <dbReference type="ARBA" id="ARBA00007105"/>
    </source>
</evidence>
<accession>A0A0N5B2A5</accession>
<dbReference type="WBParaSite" id="SPAL_0000020700.1">
    <property type="protein sequence ID" value="SPAL_0000020700.1"/>
    <property type="gene ID" value="SPAL_0000020700"/>
</dbReference>
<name>A0A0N5B2A5_STREA</name>
<evidence type="ECO:0000313" key="3">
    <source>
        <dbReference type="Proteomes" id="UP000046392"/>
    </source>
</evidence>
<proteinExistence type="inferred from homology"/>
<dbReference type="SUPFAM" id="SSF46934">
    <property type="entry name" value="UBA-like"/>
    <property type="match status" value="1"/>
</dbReference>
<feature type="region of interest" description="Disordered" evidence="2">
    <location>
        <begin position="67"/>
        <end position="173"/>
    </location>
</feature>
<dbReference type="Proteomes" id="UP000046392">
    <property type="component" value="Unplaced"/>
</dbReference>
<feature type="region of interest" description="Disordered" evidence="2">
    <location>
        <begin position="338"/>
        <end position="373"/>
    </location>
</feature>
<dbReference type="InterPro" id="IPR009816">
    <property type="entry name" value="SPATS2-like"/>
</dbReference>
<feature type="compositionally biased region" description="Low complexity" evidence="2">
    <location>
        <begin position="232"/>
        <end position="270"/>
    </location>
</feature>
<dbReference type="STRING" id="174720.A0A0N5B2A5"/>
<comment type="similarity">
    <text evidence="1">Belongs to the SPATS2 family.</text>
</comment>
<reference evidence="4" key="1">
    <citation type="submission" date="2017-02" db="UniProtKB">
        <authorList>
            <consortium name="WormBaseParasite"/>
        </authorList>
    </citation>
    <scope>IDENTIFICATION</scope>
</reference>
<dbReference type="PANTHER" id="PTHR15623">
    <property type="entry name" value="SPERMATOGENESIS-ASSOCIATED SERINE-RICH PROTEIN 2-RELATED"/>
    <property type="match status" value="1"/>
</dbReference>
<feature type="region of interest" description="Disordered" evidence="2">
    <location>
        <begin position="232"/>
        <end position="292"/>
    </location>
</feature>
<dbReference type="PANTHER" id="PTHR15623:SF11">
    <property type="entry name" value="SPERMATOGENESIS-ASSOCIATED SERINE-RICH PROTEIN 2"/>
    <property type="match status" value="1"/>
</dbReference>
<dbReference type="AlphaFoldDB" id="A0A0N5B2A5"/>
<evidence type="ECO:0000256" key="2">
    <source>
        <dbReference type="SAM" id="MobiDB-lite"/>
    </source>
</evidence>
<evidence type="ECO:0000313" key="4">
    <source>
        <dbReference type="WBParaSite" id="SPAL_0000020700.1"/>
    </source>
</evidence>
<sequence length="373" mass="40269">MASRNGEQESLKKKVAKVREVVSTVSTNDIVLALHSFDLDVEKTIRALCEQDVNTVIGDWETTKHAPVKKNRKQRRLELNSQKSQVDAGKSSTTGPSTTTPTTNNIINNTKGPSQSKVPITSTTTPSKVSGQQNVTLPPPGPKPQPVTSVNNTNQVKNKENQGKDSSSIPTSASDIENIFKQIRQALDERERYLLTQVKSHSPQYFNVDPSNILTTIKNFGQLSSINNKSTIISSPSSSRPNSNNSLKNATSHSSLVSSVGDDSGLGQVSPISVKGKPKSSGRGTSTVAINEGGIKMQSDSFSVDQLAEIQRKLYETLSAQGIDISLVQSMAENTPSTFINRSKQNQQKFSKTDSSNSKPNVGKNKFGKGIQA</sequence>